<comment type="caution">
    <text evidence="2">The sequence shown here is derived from an EMBL/GenBank/DDBJ whole genome shotgun (WGS) entry which is preliminary data.</text>
</comment>
<dbReference type="Proteomes" id="UP000823775">
    <property type="component" value="Unassembled WGS sequence"/>
</dbReference>
<organism evidence="2 3">
    <name type="scientific">Datura stramonium</name>
    <name type="common">Jimsonweed</name>
    <name type="synonym">Common thornapple</name>
    <dbReference type="NCBI Taxonomy" id="4076"/>
    <lineage>
        <taxon>Eukaryota</taxon>
        <taxon>Viridiplantae</taxon>
        <taxon>Streptophyta</taxon>
        <taxon>Embryophyta</taxon>
        <taxon>Tracheophyta</taxon>
        <taxon>Spermatophyta</taxon>
        <taxon>Magnoliopsida</taxon>
        <taxon>eudicotyledons</taxon>
        <taxon>Gunneridae</taxon>
        <taxon>Pentapetalae</taxon>
        <taxon>asterids</taxon>
        <taxon>lamiids</taxon>
        <taxon>Solanales</taxon>
        <taxon>Solanaceae</taxon>
        <taxon>Solanoideae</taxon>
        <taxon>Datureae</taxon>
        <taxon>Datura</taxon>
    </lineage>
</organism>
<sequence length="191" mass="21775">MDGAMASRETKGKKVATSSKGFKRHRKGNASSSLVPWHPLLGGLELRQWRIMGSNDSMPKTKPNMPLRLGFMMPVWHLFPTIHDTVRELGLGYVFAEPGECNLTLVREFYVNWSTSYRESTKIKVRGQVVHFTARSFNAFLGTPLVDLEMYFLLLGKLPYNDIHHTFCKEHSAARWAEVILPFIQHSPSLT</sequence>
<keyword evidence="3" id="KW-1185">Reference proteome</keyword>
<evidence type="ECO:0000313" key="3">
    <source>
        <dbReference type="Proteomes" id="UP000823775"/>
    </source>
</evidence>
<proteinExistence type="predicted"/>
<feature type="region of interest" description="Disordered" evidence="1">
    <location>
        <begin position="1"/>
        <end position="31"/>
    </location>
</feature>
<protein>
    <submittedName>
        <fullName evidence="2">Uncharacterized protein</fullName>
    </submittedName>
</protein>
<gene>
    <name evidence="2" type="ORF">HAX54_028311</name>
</gene>
<evidence type="ECO:0000313" key="2">
    <source>
        <dbReference type="EMBL" id="MCD9641854.1"/>
    </source>
</evidence>
<reference evidence="2 3" key="1">
    <citation type="journal article" date="2021" name="BMC Genomics">
        <title>Datura genome reveals duplications of psychoactive alkaloid biosynthetic genes and high mutation rate following tissue culture.</title>
        <authorList>
            <person name="Rajewski A."/>
            <person name="Carter-House D."/>
            <person name="Stajich J."/>
            <person name="Litt A."/>
        </authorList>
    </citation>
    <scope>NUCLEOTIDE SEQUENCE [LARGE SCALE GENOMIC DNA]</scope>
    <source>
        <strain evidence="2">AR-01</strain>
    </source>
</reference>
<accession>A0ABS8V557</accession>
<dbReference type="EMBL" id="JACEIK010003477">
    <property type="protein sequence ID" value="MCD9641854.1"/>
    <property type="molecule type" value="Genomic_DNA"/>
</dbReference>
<name>A0ABS8V557_DATST</name>
<evidence type="ECO:0000256" key="1">
    <source>
        <dbReference type="SAM" id="MobiDB-lite"/>
    </source>
</evidence>